<protein>
    <submittedName>
        <fullName evidence="3">Uncharacterized protein</fullName>
    </submittedName>
</protein>
<feature type="region of interest" description="Disordered" evidence="1">
    <location>
        <begin position="174"/>
        <end position="253"/>
    </location>
</feature>
<evidence type="ECO:0000313" key="3">
    <source>
        <dbReference type="EnsemblMetazoa" id="PPA02478.1"/>
    </source>
</evidence>
<dbReference type="GO" id="GO:0019825">
    <property type="term" value="F:oxygen binding"/>
    <property type="evidence" value="ECO:0007669"/>
    <property type="project" value="InterPro"/>
</dbReference>
<accession>A0A8R1Y5R1</accession>
<keyword evidence="2" id="KW-0472">Membrane</keyword>
<dbReference type="AlphaFoldDB" id="A0A2A6BPM1"/>
<sequence>MGNEGSTLIRRLGKKNGRREKEKAIEICNSKSPFMDIFSSQYFSILFILLLIFCSILSKYCDLMRERQALFEISPFPSSSSSSLLFCSDLSFLTSLPPSNPHLLPFPPPFPPSTNHVTVVVPIYKKKARRVSSSSRFASAQQIACEKKQLQAVVSASPGTPPTPHRSIPILRSIASSPDMKDPRRSSISASSPLVGTPPVGTPTGASSLLVPNQGKDRRRSRSLCQSTMQSDVQEVVAKHSSGGSRKSSSAGLVPQLNRLRIQQCYKTAKPSMGELIMKRASASRPDFRGFLYNLEEDQLNQLSESTYVLITDAVENIERSEKVLAHATRYGESFVALCPLGFRPDLFSVLADAAIAECVRLDGGAHKRFVINVVHLFLNMLQQSYDNNPSRIPILIREDPVVDAPLSILEMPLELIASVIGHLDFHSHFAVSECCRYLHTAEALARLSVEVLSFYRTDDGEFTLGAKDKLSDTWMHVQNVKRESHQVGFQGNETPLGELEETLQEYLKRAYIDKLIIDGFHCSDWSMGELCRLVKNRSIDTLRLVAPFSTTSDAGLLDILYSCSKVQSFTLAIHRCTPKEFVLERDFLLYAVSRLNTFVVHSRMLRELHSVDNTVINDDLLLRLCSTKCTHLQLLYYMPLLTAEGIKTAIEHFVSRGESKLKLKTYFRSELQEPLWNLLGHKYIENLSTKMRGMILKIEITRSSDEYCKIVVGKTPLANGIPTIELSNERN</sequence>
<evidence type="ECO:0000256" key="1">
    <source>
        <dbReference type="SAM" id="MobiDB-lite"/>
    </source>
</evidence>
<keyword evidence="4" id="KW-1185">Reference proteome</keyword>
<dbReference type="EnsemblMetazoa" id="PPA02478.1">
    <property type="protein sequence ID" value="PPA02478.1"/>
    <property type="gene ID" value="WBGene00092032"/>
</dbReference>
<feature type="compositionally biased region" description="Low complexity" evidence="1">
    <location>
        <begin position="195"/>
        <end position="205"/>
    </location>
</feature>
<evidence type="ECO:0000256" key="2">
    <source>
        <dbReference type="SAM" id="Phobius"/>
    </source>
</evidence>
<dbReference type="GO" id="GO:0020037">
    <property type="term" value="F:heme binding"/>
    <property type="evidence" value="ECO:0007669"/>
    <property type="project" value="InterPro"/>
</dbReference>
<dbReference type="Gene3D" id="1.10.490.10">
    <property type="entry name" value="Globins"/>
    <property type="match status" value="1"/>
</dbReference>
<name>A0A2A6BPM1_PRIPA</name>
<feature type="compositionally biased region" description="Low complexity" evidence="1">
    <location>
        <begin position="241"/>
        <end position="252"/>
    </location>
</feature>
<organism evidence="3 4">
    <name type="scientific">Pristionchus pacificus</name>
    <name type="common">Parasitic nematode worm</name>
    <dbReference type="NCBI Taxonomy" id="54126"/>
    <lineage>
        <taxon>Eukaryota</taxon>
        <taxon>Metazoa</taxon>
        <taxon>Ecdysozoa</taxon>
        <taxon>Nematoda</taxon>
        <taxon>Chromadorea</taxon>
        <taxon>Rhabditida</taxon>
        <taxon>Rhabditina</taxon>
        <taxon>Diplogasteromorpha</taxon>
        <taxon>Diplogasteroidea</taxon>
        <taxon>Neodiplogasteridae</taxon>
        <taxon>Pristionchus</taxon>
    </lineage>
</organism>
<evidence type="ECO:0000313" key="4">
    <source>
        <dbReference type="Proteomes" id="UP000005239"/>
    </source>
</evidence>
<dbReference type="InterPro" id="IPR012292">
    <property type="entry name" value="Globin/Proto"/>
</dbReference>
<feature type="transmembrane region" description="Helical" evidence="2">
    <location>
        <begin position="42"/>
        <end position="61"/>
    </location>
</feature>
<accession>A0A2A6BPM1</accession>
<feature type="compositionally biased region" description="Polar residues" evidence="1">
    <location>
        <begin position="223"/>
        <end position="233"/>
    </location>
</feature>
<proteinExistence type="predicted"/>
<keyword evidence="2" id="KW-1133">Transmembrane helix</keyword>
<reference evidence="4" key="1">
    <citation type="journal article" date="2008" name="Nat. Genet.">
        <title>The Pristionchus pacificus genome provides a unique perspective on nematode lifestyle and parasitism.</title>
        <authorList>
            <person name="Dieterich C."/>
            <person name="Clifton S.W."/>
            <person name="Schuster L.N."/>
            <person name="Chinwalla A."/>
            <person name="Delehaunty K."/>
            <person name="Dinkelacker I."/>
            <person name="Fulton L."/>
            <person name="Fulton R."/>
            <person name="Godfrey J."/>
            <person name="Minx P."/>
            <person name="Mitreva M."/>
            <person name="Roeseler W."/>
            <person name="Tian H."/>
            <person name="Witte H."/>
            <person name="Yang S.P."/>
            <person name="Wilson R.K."/>
            <person name="Sommer R.J."/>
        </authorList>
    </citation>
    <scope>NUCLEOTIDE SEQUENCE [LARGE SCALE GENOMIC DNA]</scope>
    <source>
        <strain evidence="4">PS312</strain>
    </source>
</reference>
<reference evidence="3" key="2">
    <citation type="submission" date="2022-06" db="UniProtKB">
        <authorList>
            <consortium name="EnsemblMetazoa"/>
        </authorList>
    </citation>
    <scope>IDENTIFICATION</scope>
    <source>
        <strain evidence="3">PS312</strain>
    </source>
</reference>
<dbReference type="Proteomes" id="UP000005239">
    <property type="component" value="Unassembled WGS sequence"/>
</dbReference>
<gene>
    <name evidence="3" type="primary">WBGene00092032</name>
</gene>
<keyword evidence="2" id="KW-0812">Transmembrane</keyword>